<dbReference type="EMBL" id="CAXITT010000278">
    <property type="protein sequence ID" value="CAL1537878.1"/>
    <property type="molecule type" value="Genomic_DNA"/>
</dbReference>
<dbReference type="Gene3D" id="1.25.40.20">
    <property type="entry name" value="Ankyrin repeat-containing domain"/>
    <property type="match status" value="1"/>
</dbReference>
<dbReference type="PROSITE" id="PS50297">
    <property type="entry name" value="ANK_REP_REGION"/>
    <property type="match status" value="1"/>
</dbReference>
<keyword evidence="2 3" id="KW-0040">ANK repeat</keyword>
<evidence type="ECO:0000256" key="1">
    <source>
        <dbReference type="ARBA" id="ARBA00022737"/>
    </source>
</evidence>
<organism evidence="4 5">
    <name type="scientific">Lymnaea stagnalis</name>
    <name type="common">Great pond snail</name>
    <name type="synonym">Helix stagnalis</name>
    <dbReference type="NCBI Taxonomy" id="6523"/>
    <lineage>
        <taxon>Eukaryota</taxon>
        <taxon>Metazoa</taxon>
        <taxon>Spiralia</taxon>
        <taxon>Lophotrochozoa</taxon>
        <taxon>Mollusca</taxon>
        <taxon>Gastropoda</taxon>
        <taxon>Heterobranchia</taxon>
        <taxon>Euthyneura</taxon>
        <taxon>Panpulmonata</taxon>
        <taxon>Hygrophila</taxon>
        <taxon>Lymnaeoidea</taxon>
        <taxon>Lymnaeidae</taxon>
        <taxon>Lymnaea</taxon>
    </lineage>
</organism>
<evidence type="ECO:0000256" key="3">
    <source>
        <dbReference type="PROSITE-ProRule" id="PRU00023"/>
    </source>
</evidence>
<evidence type="ECO:0000256" key="2">
    <source>
        <dbReference type="ARBA" id="ARBA00023043"/>
    </source>
</evidence>
<accession>A0AAV2HWN0</accession>
<dbReference type="Pfam" id="PF12796">
    <property type="entry name" value="Ank_2"/>
    <property type="match status" value="1"/>
</dbReference>
<feature type="non-terminal residue" evidence="4">
    <location>
        <position position="150"/>
    </location>
</feature>
<dbReference type="PROSITE" id="PS50088">
    <property type="entry name" value="ANK_REPEAT"/>
    <property type="match status" value="1"/>
</dbReference>
<dbReference type="Proteomes" id="UP001497497">
    <property type="component" value="Unassembled WGS sequence"/>
</dbReference>
<keyword evidence="5" id="KW-1185">Reference proteome</keyword>
<proteinExistence type="predicted"/>
<feature type="repeat" description="ANK" evidence="3">
    <location>
        <begin position="127"/>
        <end position="150"/>
    </location>
</feature>
<feature type="non-terminal residue" evidence="4">
    <location>
        <position position="1"/>
    </location>
</feature>
<gene>
    <name evidence="4" type="ORF">GSLYS_00011748001</name>
</gene>
<protein>
    <submittedName>
        <fullName evidence="4">Uncharacterized protein</fullName>
    </submittedName>
</protein>
<keyword evidence="1" id="KW-0677">Repeat</keyword>
<dbReference type="AlphaFoldDB" id="A0AAV2HWN0"/>
<reference evidence="4 5" key="1">
    <citation type="submission" date="2024-04" db="EMBL/GenBank/DDBJ databases">
        <authorList>
            <consortium name="Genoscope - CEA"/>
            <person name="William W."/>
        </authorList>
    </citation>
    <scope>NUCLEOTIDE SEQUENCE [LARGE SCALE GENOMIC DNA]</scope>
</reference>
<dbReference type="InterPro" id="IPR036770">
    <property type="entry name" value="Ankyrin_rpt-contain_sf"/>
</dbReference>
<dbReference type="SUPFAM" id="SSF48403">
    <property type="entry name" value="Ankyrin repeat"/>
    <property type="match status" value="1"/>
</dbReference>
<sequence>LAVEVGDGRLVDLLCRFAAHVYRDVLVSAVRHGRPDLIALFGSYKFAMSEFTEDHQASYEGSELDVALRNEQIECAQVLLANGAKILQEFAVWHAVVEGKCKTLNFLLRNFQNCANNVIANGRTDLLHVAVEKGHSRIVALLLDAGVDVN</sequence>
<evidence type="ECO:0000313" key="5">
    <source>
        <dbReference type="Proteomes" id="UP001497497"/>
    </source>
</evidence>
<dbReference type="PANTHER" id="PTHR24198:SF165">
    <property type="entry name" value="ANKYRIN REPEAT-CONTAINING PROTEIN-RELATED"/>
    <property type="match status" value="1"/>
</dbReference>
<comment type="caution">
    <text evidence="4">The sequence shown here is derived from an EMBL/GenBank/DDBJ whole genome shotgun (WGS) entry which is preliminary data.</text>
</comment>
<dbReference type="PANTHER" id="PTHR24198">
    <property type="entry name" value="ANKYRIN REPEAT AND PROTEIN KINASE DOMAIN-CONTAINING PROTEIN"/>
    <property type="match status" value="1"/>
</dbReference>
<dbReference type="InterPro" id="IPR002110">
    <property type="entry name" value="Ankyrin_rpt"/>
</dbReference>
<name>A0AAV2HWN0_LYMST</name>
<evidence type="ECO:0000313" key="4">
    <source>
        <dbReference type="EMBL" id="CAL1537878.1"/>
    </source>
</evidence>